<dbReference type="Proteomes" id="UP001276659">
    <property type="component" value="Unassembled WGS sequence"/>
</dbReference>
<dbReference type="GO" id="GO:0031177">
    <property type="term" value="F:phosphopantetheine binding"/>
    <property type="evidence" value="ECO:0007669"/>
    <property type="project" value="InterPro"/>
</dbReference>
<dbReference type="GO" id="GO:0044550">
    <property type="term" value="P:secondary metabolite biosynthetic process"/>
    <property type="evidence" value="ECO:0007669"/>
    <property type="project" value="TreeGrafter"/>
</dbReference>
<keyword evidence="2" id="KW-0597">Phosphoprotein</keyword>
<protein>
    <recommendedName>
        <fullName evidence="3">Carrier domain-containing protein</fullName>
    </recommendedName>
</protein>
<dbReference type="InterPro" id="IPR020806">
    <property type="entry name" value="PKS_PP-bd"/>
</dbReference>
<evidence type="ECO:0000313" key="5">
    <source>
        <dbReference type="Proteomes" id="UP001276659"/>
    </source>
</evidence>
<dbReference type="Gene3D" id="3.40.50.720">
    <property type="entry name" value="NAD(P)-binding Rossmann-like Domain"/>
    <property type="match status" value="1"/>
</dbReference>
<dbReference type="Gene3D" id="1.10.1200.10">
    <property type="entry name" value="ACP-like"/>
    <property type="match status" value="1"/>
</dbReference>
<proteinExistence type="predicted"/>
<dbReference type="PROSITE" id="PS00012">
    <property type="entry name" value="PHOSPHOPANTETHEINE"/>
    <property type="match status" value="1"/>
</dbReference>
<dbReference type="InterPro" id="IPR006162">
    <property type="entry name" value="Ppantetheine_attach_site"/>
</dbReference>
<dbReference type="InterPro" id="IPR036291">
    <property type="entry name" value="NAD(P)-bd_dom_sf"/>
</dbReference>
<keyword evidence="5" id="KW-1185">Reference proteome</keyword>
<dbReference type="SMART" id="SM00822">
    <property type="entry name" value="PKS_KR"/>
    <property type="match status" value="1"/>
</dbReference>
<dbReference type="Pfam" id="PF08659">
    <property type="entry name" value="KR"/>
    <property type="match status" value="1"/>
</dbReference>
<dbReference type="GO" id="GO:0006633">
    <property type="term" value="P:fatty acid biosynthetic process"/>
    <property type="evidence" value="ECO:0007669"/>
    <property type="project" value="TreeGrafter"/>
</dbReference>
<dbReference type="PANTHER" id="PTHR43775:SF29">
    <property type="entry name" value="ASPERFURANONE POLYKETIDE SYNTHASE AFOG-RELATED"/>
    <property type="match status" value="1"/>
</dbReference>
<evidence type="ECO:0000259" key="3">
    <source>
        <dbReference type="PROSITE" id="PS50075"/>
    </source>
</evidence>
<dbReference type="PANTHER" id="PTHR43775">
    <property type="entry name" value="FATTY ACID SYNTHASE"/>
    <property type="match status" value="1"/>
</dbReference>
<evidence type="ECO:0000313" key="4">
    <source>
        <dbReference type="EMBL" id="KAK3172126.1"/>
    </source>
</evidence>
<gene>
    <name evidence="4" type="ORF">OEA41_004211</name>
</gene>
<dbReference type="InterPro" id="IPR057326">
    <property type="entry name" value="KR_dom"/>
</dbReference>
<dbReference type="InterPro" id="IPR050091">
    <property type="entry name" value="PKS_NRPS_Biosynth_Enz"/>
</dbReference>
<dbReference type="GO" id="GO:0004312">
    <property type="term" value="F:fatty acid synthase activity"/>
    <property type="evidence" value="ECO:0007669"/>
    <property type="project" value="TreeGrafter"/>
</dbReference>
<evidence type="ECO:0000256" key="2">
    <source>
        <dbReference type="ARBA" id="ARBA00022553"/>
    </source>
</evidence>
<dbReference type="PROSITE" id="PS50075">
    <property type="entry name" value="CARRIER"/>
    <property type="match status" value="1"/>
</dbReference>
<dbReference type="AlphaFoldDB" id="A0AAD9Z601"/>
<organism evidence="4 5">
    <name type="scientific">Lepraria neglecta</name>
    <dbReference type="NCBI Taxonomy" id="209136"/>
    <lineage>
        <taxon>Eukaryota</taxon>
        <taxon>Fungi</taxon>
        <taxon>Dikarya</taxon>
        <taxon>Ascomycota</taxon>
        <taxon>Pezizomycotina</taxon>
        <taxon>Lecanoromycetes</taxon>
        <taxon>OSLEUM clade</taxon>
        <taxon>Lecanoromycetidae</taxon>
        <taxon>Lecanorales</taxon>
        <taxon>Lecanorineae</taxon>
        <taxon>Stereocaulaceae</taxon>
        <taxon>Lepraria</taxon>
    </lineage>
</organism>
<dbReference type="SUPFAM" id="SSF47336">
    <property type="entry name" value="ACP-like"/>
    <property type="match status" value="1"/>
</dbReference>
<evidence type="ECO:0000256" key="1">
    <source>
        <dbReference type="ARBA" id="ARBA00022450"/>
    </source>
</evidence>
<sequence length="275" mass="29732">MQHFNTPLRSKVQGTQNLHTCLPKGMDFFILLSSTSAVIGNRGQSNYAAACAYQDAFARYRVSLGEKCVSLNLGMVTGVGIVAEQRQLGEALEAAGYQGIQESELLAMLDCFCDPTFGVASSFGSQIVTGLVTPQSVKSKGLEEIFWMRKPLFRNLHQIDQTKEDPTQKTEVTISYAALLNSVGSRQAAATIITQALIKKLSKTLSSPEENIDPNKPLESFGVDSLVAVEIRSWLSKEIKADVAVFDILASDSISALCLLAAGKSSCIQTIEDTK</sequence>
<dbReference type="InterPro" id="IPR013968">
    <property type="entry name" value="PKS_KR"/>
</dbReference>
<reference evidence="4" key="1">
    <citation type="submission" date="2022-11" db="EMBL/GenBank/DDBJ databases">
        <title>Chromosomal genome sequence assembly and mating type (MAT) locus characterization of the leprose asexual lichenized fungus Lepraria neglecta (Nyl.) Erichsen.</title>
        <authorList>
            <person name="Allen J.L."/>
            <person name="Pfeffer B."/>
        </authorList>
    </citation>
    <scope>NUCLEOTIDE SEQUENCE</scope>
    <source>
        <strain evidence="4">Allen 5258</strain>
    </source>
</reference>
<dbReference type="SMART" id="SM00823">
    <property type="entry name" value="PKS_PP"/>
    <property type="match status" value="1"/>
</dbReference>
<dbReference type="InterPro" id="IPR036736">
    <property type="entry name" value="ACP-like_sf"/>
</dbReference>
<dbReference type="EMBL" id="JASNWA010000008">
    <property type="protein sequence ID" value="KAK3172126.1"/>
    <property type="molecule type" value="Genomic_DNA"/>
</dbReference>
<feature type="domain" description="Carrier" evidence="3">
    <location>
        <begin position="188"/>
        <end position="265"/>
    </location>
</feature>
<keyword evidence="1" id="KW-0596">Phosphopantetheine</keyword>
<dbReference type="SUPFAM" id="SSF51735">
    <property type="entry name" value="NAD(P)-binding Rossmann-fold domains"/>
    <property type="match status" value="1"/>
</dbReference>
<accession>A0AAD9Z601</accession>
<dbReference type="InterPro" id="IPR009081">
    <property type="entry name" value="PP-bd_ACP"/>
</dbReference>
<dbReference type="Pfam" id="PF23297">
    <property type="entry name" value="ACP_SdgA_C"/>
    <property type="match status" value="1"/>
</dbReference>
<name>A0AAD9Z601_9LECA</name>
<comment type="caution">
    <text evidence="4">The sequence shown here is derived from an EMBL/GenBank/DDBJ whole genome shotgun (WGS) entry which is preliminary data.</text>
</comment>